<name>A0A417Z4I4_9LACO</name>
<gene>
    <name evidence="1" type="ORF">DS832_07320</name>
</gene>
<comment type="caution">
    <text evidence="1">The sequence shown here is derived from an EMBL/GenBank/DDBJ whole genome shotgun (WGS) entry which is preliminary data.</text>
</comment>
<reference evidence="1 2" key="1">
    <citation type="submission" date="2018-07" db="EMBL/GenBank/DDBJ databases">
        <title>Genome sequences of six Lactobacillus spp. isolated from bumble bee guts.</title>
        <authorList>
            <person name="Motta E.V.S."/>
            <person name="Moran N.A."/>
        </authorList>
    </citation>
    <scope>NUCLEOTIDE SEQUENCE [LARGE SCALE GENOMIC DNA]</scope>
    <source>
        <strain evidence="1 2">LV-8.1</strain>
    </source>
</reference>
<sequence>MAISLPATIKQVWRPDLPTLLLSLHADIAPSILSGNKIIEYRRRFFKDKFQAFVYLTGKNGGLELFIQCAQPLVGSVQALTALGVVDNQEIVQKYFATKNVGYAIPILEVYQFPRIALTQLRNQFGKFTVPRSYLFLDKYDKLKIRNFLLQQPCNAKQINHWTVN</sequence>
<proteinExistence type="predicted"/>
<evidence type="ECO:0000313" key="2">
    <source>
        <dbReference type="Proteomes" id="UP000284822"/>
    </source>
</evidence>
<accession>A0A417Z4I4</accession>
<dbReference type="EMBL" id="QOCS01000016">
    <property type="protein sequence ID" value="RHW45624.1"/>
    <property type="molecule type" value="Genomic_DNA"/>
</dbReference>
<dbReference type="AlphaFoldDB" id="A0A417Z4I4"/>
<organism evidence="1 2">
    <name type="scientific">Bombilactobacillus bombi</name>
    <dbReference type="NCBI Taxonomy" id="1303590"/>
    <lineage>
        <taxon>Bacteria</taxon>
        <taxon>Bacillati</taxon>
        <taxon>Bacillota</taxon>
        <taxon>Bacilli</taxon>
        <taxon>Lactobacillales</taxon>
        <taxon>Lactobacillaceae</taxon>
        <taxon>Bombilactobacillus</taxon>
    </lineage>
</organism>
<dbReference type="Proteomes" id="UP000284822">
    <property type="component" value="Unassembled WGS sequence"/>
</dbReference>
<dbReference type="RefSeq" id="WP_118910996.1">
    <property type="nucleotide sequence ID" value="NZ_QOCS01000016.1"/>
</dbReference>
<dbReference type="SUPFAM" id="SSF88697">
    <property type="entry name" value="PUA domain-like"/>
    <property type="match status" value="1"/>
</dbReference>
<evidence type="ECO:0000313" key="1">
    <source>
        <dbReference type="EMBL" id="RHW45624.1"/>
    </source>
</evidence>
<evidence type="ECO:0008006" key="3">
    <source>
        <dbReference type="Google" id="ProtNLM"/>
    </source>
</evidence>
<dbReference type="InterPro" id="IPR015947">
    <property type="entry name" value="PUA-like_sf"/>
</dbReference>
<protein>
    <recommendedName>
        <fullName evidence="3">ASCH domain-containing protein</fullName>
    </recommendedName>
</protein>